<sequence length="506" mass="57718">MFNIDLDGNGLDGNPPIVPRSSQQLTNESHQQLLEICFAYQSGDDERWKSVFNKYNTKIYDVIKNYHAKILTNVDGDDVPKLYFGDRIAVPQREVFAVIRDCHVSRSRHTKQNATFAFVRKMYCNITQRMVNTFIQMCPTCIRRPPIIKPLKGAASPIMSAAFRDRFQVDLVDMQDQATEDIRGVMCNFIVVLKDHFTRLSYCEPIPRKQPIFVAEVPCRIFRLIGPPKLLHSDNGNEFTPQELIEAIKDLDEDILSVFGRPRKPNDQGKFTNWTTLMGHLIGCLNSHELRGAHDTSAYETVYGVPYHENLLCHIDEMRRCETLEQRLRINPDPRFEATLTEHFFLDGDDYAINVETGIDDVLMEVDDTLEGDFLPSGMDDTNESIEKKFVPPSRPASATQLSPPSRQQKEKLPSYTNVTPAKAKADNHTAPTHGQKLDDKGCIYRLLTCDDCTFKHKEVMLLIGSEEYNERILGKDVLWETAYIPSFAAMLAHSVHGEDLLFAHC</sequence>
<feature type="compositionally biased region" description="Polar residues" evidence="1">
    <location>
        <begin position="397"/>
        <end position="407"/>
    </location>
</feature>
<feature type="domain" description="Integrase catalytic" evidence="2">
    <location>
        <begin position="153"/>
        <end position="270"/>
    </location>
</feature>
<dbReference type="Proteomes" id="UP000693970">
    <property type="component" value="Unassembled WGS sequence"/>
</dbReference>
<accession>A0A9K3KTJ8</accession>
<dbReference type="EMBL" id="JAGRRH010000019">
    <property type="protein sequence ID" value="KAG7348783.1"/>
    <property type="molecule type" value="Genomic_DNA"/>
</dbReference>
<proteinExistence type="predicted"/>
<feature type="region of interest" description="Disordered" evidence="1">
    <location>
        <begin position="376"/>
        <end position="415"/>
    </location>
</feature>
<reference evidence="3" key="1">
    <citation type="journal article" date="2021" name="Sci. Rep.">
        <title>Diploid genomic architecture of Nitzschia inconspicua, an elite biomass production diatom.</title>
        <authorList>
            <person name="Oliver A."/>
            <person name="Podell S."/>
            <person name="Pinowska A."/>
            <person name="Traller J.C."/>
            <person name="Smith S.R."/>
            <person name="McClure R."/>
            <person name="Beliaev A."/>
            <person name="Bohutskyi P."/>
            <person name="Hill E.A."/>
            <person name="Rabines A."/>
            <person name="Zheng H."/>
            <person name="Allen L.Z."/>
            <person name="Kuo A."/>
            <person name="Grigoriev I.V."/>
            <person name="Allen A.E."/>
            <person name="Hazlebeck D."/>
            <person name="Allen E.E."/>
        </authorList>
    </citation>
    <scope>NUCLEOTIDE SEQUENCE</scope>
    <source>
        <strain evidence="3">Hildebrandi</strain>
    </source>
</reference>
<keyword evidence="4" id="KW-1185">Reference proteome</keyword>
<evidence type="ECO:0000313" key="3">
    <source>
        <dbReference type="EMBL" id="KAG7348783.1"/>
    </source>
</evidence>
<dbReference type="GO" id="GO:0015074">
    <property type="term" value="P:DNA integration"/>
    <property type="evidence" value="ECO:0007669"/>
    <property type="project" value="InterPro"/>
</dbReference>
<evidence type="ECO:0000259" key="2">
    <source>
        <dbReference type="PROSITE" id="PS50994"/>
    </source>
</evidence>
<protein>
    <submittedName>
        <fullName evidence="3">Integrase core domain containing protein</fullName>
    </submittedName>
</protein>
<gene>
    <name evidence="3" type="ORF">IV203_011380</name>
</gene>
<dbReference type="OrthoDB" id="7552853at2759"/>
<evidence type="ECO:0000313" key="4">
    <source>
        <dbReference type="Proteomes" id="UP000693970"/>
    </source>
</evidence>
<comment type="caution">
    <text evidence="3">The sequence shown here is derived from an EMBL/GenBank/DDBJ whole genome shotgun (WGS) entry which is preliminary data.</text>
</comment>
<reference evidence="3" key="2">
    <citation type="submission" date="2021-04" db="EMBL/GenBank/DDBJ databases">
        <authorList>
            <person name="Podell S."/>
        </authorList>
    </citation>
    <scope>NUCLEOTIDE SEQUENCE</scope>
    <source>
        <strain evidence="3">Hildebrandi</strain>
    </source>
</reference>
<organism evidence="3 4">
    <name type="scientific">Nitzschia inconspicua</name>
    <dbReference type="NCBI Taxonomy" id="303405"/>
    <lineage>
        <taxon>Eukaryota</taxon>
        <taxon>Sar</taxon>
        <taxon>Stramenopiles</taxon>
        <taxon>Ochrophyta</taxon>
        <taxon>Bacillariophyta</taxon>
        <taxon>Bacillariophyceae</taxon>
        <taxon>Bacillariophycidae</taxon>
        <taxon>Bacillariales</taxon>
        <taxon>Bacillariaceae</taxon>
        <taxon>Nitzschia</taxon>
    </lineage>
</organism>
<evidence type="ECO:0000256" key="1">
    <source>
        <dbReference type="SAM" id="MobiDB-lite"/>
    </source>
</evidence>
<dbReference type="AlphaFoldDB" id="A0A9K3KTJ8"/>
<dbReference type="PROSITE" id="PS50994">
    <property type="entry name" value="INTEGRASE"/>
    <property type="match status" value="1"/>
</dbReference>
<name>A0A9K3KTJ8_9STRA</name>
<dbReference type="InterPro" id="IPR001584">
    <property type="entry name" value="Integrase_cat-core"/>
</dbReference>